<reference evidence="2 3" key="1">
    <citation type="submission" date="2020-08" db="EMBL/GenBank/DDBJ databases">
        <title>Adhaeribacter dokdonensis sp. nov., isolated from the rhizosphere of Elymus tsukushiensis, a plant native to the Dokdo Islands, Republic of Korea.</title>
        <authorList>
            <person name="Ghim S.Y."/>
        </authorList>
    </citation>
    <scope>NUCLEOTIDE SEQUENCE [LARGE SCALE GENOMIC DNA]</scope>
    <source>
        <strain evidence="2 3">KUDC8001</strain>
    </source>
</reference>
<dbReference type="Proteomes" id="UP000514509">
    <property type="component" value="Chromosome"/>
</dbReference>
<name>A0A7L7L8V4_9BACT</name>
<evidence type="ECO:0000256" key="1">
    <source>
        <dbReference type="SAM" id="SignalP"/>
    </source>
</evidence>
<dbReference type="KEGG" id="add:HUW48_14500"/>
<proteinExistence type="predicted"/>
<dbReference type="EMBL" id="CP055153">
    <property type="protein sequence ID" value="QMU29173.1"/>
    <property type="molecule type" value="Genomic_DNA"/>
</dbReference>
<dbReference type="AlphaFoldDB" id="A0A7L7L8V4"/>
<keyword evidence="1" id="KW-0732">Signal</keyword>
<organism evidence="2 3">
    <name type="scientific">Adhaeribacter radiodurans</name>
    <dbReference type="NCBI Taxonomy" id="2745197"/>
    <lineage>
        <taxon>Bacteria</taxon>
        <taxon>Pseudomonadati</taxon>
        <taxon>Bacteroidota</taxon>
        <taxon>Cytophagia</taxon>
        <taxon>Cytophagales</taxon>
        <taxon>Hymenobacteraceae</taxon>
        <taxon>Adhaeribacter</taxon>
    </lineage>
</organism>
<accession>A0A7L7L8V4</accession>
<evidence type="ECO:0000313" key="3">
    <source>
        <dbReference type="Proteomes" id="UP000514509"/>
    </source>
</evidence>
<sequence length="247" mass="27534">MMKKIGSFLFALSLSLGLRAQDQSPVASAEPLGYSAHSFLVGTQIPLQFTAGYGYRFSKYFSARVQGGVLTKPYEGYIRRSLEAFGLDKQLGRVIAKSFRGGTLLATGANYHFGKSYTGLYGQYIHLRSGGVTPADALGIYFKQDFSNFDPQGLPSFVFSMQSNLWQVGALYGRQFHFSNPRWRLDAEFSLGKVIASTSSFSSNRLAVDRTGLAQTLYQYLDREVGTAYQQHGWLPTINLYLVYQLQ</sequence>
<feature type="signal peptide" evidence="1">
    <location>
        <begin position="1"/>
        <end position="20"/>
    </location>
</feature>
<keyword evidence="3" id="KW-1185">Reference proteome</keyword>
<feature type="chain" id="PRO_5029558389" evidence="1">
    <location>
        <begin position="21"/>
        <end position="247"/>
    </location>
</feature>
<protein>
    <submittedName>
        <fullName evidence="2">Uncharacterized protein</fullName>
    </submittedName>
</protein>
<dbReference type="RefSeq" id="WP_182411632.1">
    <property type="nucleotide sequence ID" value="NZ_CP055153.1"/>
</dbReference>
<evidence type="ECO:0000313" key="2">
    <source>
        <dbReference type="EMBL" id="QMU29173.1"/>
    </source>
</evidence>
<gene>
    <name evidence="2" type="ORF">HUW48_14500</name>
</gene>